<name>U6L4J6_EIMTE</name>
<evidence type="ECO:0000256" key="1">
    <source>
        <dbReference type="SAM" id="Phobius"/>
    </source>
</evidence>
<feature type="transmembrane region" description="Helical" evidence="1">
    <location>
        <begin position="60"/>
        <end position="78"/>
    </location>
</feature>
<sequence length="299" mass="33281">MAAAPNPRSIFAFTAANPYDKNHLLRLGGALAAFFLAALNSAVLVFYYSADSNVKVNSRWGLFLVVIVDGWLLTWFQLKTHLCSYAENPKALAQYEWRDLFESAYGAVDRSKICDEAQRMLIVAMACCFVAVASALASVAFVVLTRLRGNPELRAQQHYDHCKTGMMVMAFCMVGTIMPPVIYAFTLPDFIIVKATPVKVREGVFVGVVSGLALISAIMGYHIDRSVLQSKMEFERLVWASLQDDRLLLRQQMAADADALEAAKFGGLQTPAQLARQVNPENRKGVDKFLFERAGPWRW</sequence>
<dbReference type="VEuPathDB" id="ToxoDB:ETH_00032100"/>
<dbReference type="OMA" id="CMVGTIM"/>
<keyword evidence="1" id="KW-0812">Transmembrane</keyword>
<proteinExistence type="predicted"/>
<reference evidence="2" key="1">
    <citation type="submission" date="2013-10" db="EMBL/GenBank/DDBJ databases">
        <title>Genomic analysis of the causative agents of coccidiosis in chickens.</title>
        <authorList>
            <person name="Reid A.J."/>
            <person name="Blake D."/>
            <person name="Billington K."/>
            <person name="Browne H."/>
            <person name="Dunn M."/>
            <person name="Hung S."/>
            <person name="Kawahara F."/>
            <person name="Miranda-Saavedra D."/>
            <person name="Mourier T."/>
            <person name="Nagra H."/>
            <person name="Otto T.D."/>
            <person name="Rawlings N."/>
            <person name="Sanchez A."/>
            <person name="Sanders M."/>
            <person name="Subramaniam C."/>
            <person name="Tay Y."/>
            <person name="Dear P."/>
            <person name="Doerig C."/>
            <person name="Gruber A."/>
            <person name="Parkinson J."/>
            <person name="Shirley M."/>
            <person name="Wan K.L."/>
            <person name="Berriman M."/>
            <person name="Tomley F."/>
            <person name="Pain A."/>
        </authorList>
    </citation>
    <scope>NUCLEOTIDE SEQUENCE [LARGE SCALE GENOMIC DNA]</scope>
    <source>
        <strain evidence="2">Houghton</strain>
    </source>
</reference>
<dbReference type="GeneID" id="25255486"/>
<dbReference type="RefSeq" id="XP_013233450.1">
    <property type="nucleotide sequence ID" value="XM_013377996.1"/>
</dbReference>
<reference evidence="2" key="2">
    <citation type="submission" date="2013-10" db="EMBL/GenBank/DDBJ databases">
        <authorList>
            <person name="Aslett M."/>
        </authorList>
    </citation>
    <scope>NUCLEOTIDE SEQUENCE [LARGE SCALE GENOMIC DNA]</scope>
    <source>
        <strain evidence="2">Houghton</strain>
    </source>
</reference>
<dbReference type="Proteomes" id="UP000030747">
    <property type="component" value="Unassembled WGS sequence"/>
</dbReference>
<organism evidence="2 3">
    <name type="scientific">Eimeria tenella</name>
    <name type="common">Coccidian parasite</name>
    <dbReference type="NCBI Taxonomy" id="5802"/>
    <lineage>
        <taxon>Eukaryota</taxon>
        <taxon>Sar</taxon>
        <taxon>Alveolata</taxon>
        <taxon>Apicomplexa</taxon>
        <taxon>Conoidasida</taxon>
        <taxon>Coccidia</taxon>
        <taxon>Eucoccidiorida</taxon>
        <taxon>Eimeriorina</taxon>
        <taxon>Eimeriidae</taxon>
        <taxon>Eimeria</taxon>
    </lineage>
</organism>
<dbReference type="EMBL" id="HG675733">
    <property type="protein sequence ID" value="CDJ42700.1"/>
    <property type="molecule type" value="Genomic_DNA"/>
</dbReference>
<keyword evidence="1" id="KW-1133">Transmembrane helix</keyword>
<feature type="transmembrane region" description="Helical" evidence="1">
    <location>
        <begin position="27"/>
        <end position="48"/>
    </location>
</feature>
<dbReference type="VEuPathDB" id="ToxoDB:ETH2_0854100"/>
<dbReference type="AlphaFoldDB" id="U6L4J6"/>
<evidence type="ECO:0000313" key="2">
    <source>
        <dbReference type="EMBL" id="CDJ42700.1"/>
    </source>
</evidence>
<accession>U6L4J6</accession>
<gene>
    <name evidence="2" type="ORF">ETH_00032100</name>
</gene>
<keyword evidence="3" id="KW-1185">Reference proteome</keyword>
<feature type="transmembrane region" description="Helical" evidence="1">
    <location>
        <begin position="120"/>
        <end position="144"/>
    </location>
</feature>
<dbReference type="OrthoDB" id="354294at2759"/>
<keyword evidence="1" id="KW-0472">Membrane</keyword>
<feature type="transmembrane region" description="Helical" evidence="1">
    <location>
        <begin position="165"/>
        <end position="185"/>
    </location>
</feature>
<feature type="transmembrane region" description="Helical" evidence="1">
    <location>
        <begin position="205"/>
        <end position="223"/>
    </location>
</feature>
<evidence type="ECO:0000313" key="3">
    <source>
        <dbReference type="Proteomes" id="UP000030747"/>
    </source>
</evidence>
<protein>
    <submittedName>
        <fullName evidence="2">Uncharacterized protein</fullName>
    </submittedName>
</protein>